<keyword evidence="2" id="KW-1185">Reference proteome</keyword>
<proteinExistence type="predicted"/>
<reference evidence="1 2" key="1">
    <citation type="journal article" date="2018" name="Front. Plant Sci.">
        <title>Red Clover (Trifolium pratense) and Zigzag Clover (T. medium) - A Picture of Genomic Similarities and Differences.</title>
        <authorList>
            <person name="Dluhosova J."/>
            <person name="Istvanek J."/>
            <person name="Nedelnik J."/>
            <person name="Repkova J."/>
        </authorList>
    </citation>
    <scope>NUCLEOTIDE SEQUENCE [LARGE SCALE GENOMIC DNA]</scope>
    <source>
        <strain evidence="2">cv. 10/8</strain>
        <tissue evidence="1">Leaf</tissue>
    </source>
</reference>
<protein>
    <submittedName>
        <fullName evidence="1">Cytochrome P450</fullName>
    </submittedName>
</protein>
<sequence>DNVQMSSQIGRHAFDAWNDWYAVHNLQHHNESRDTKPGLLRWEKPTPGWVKCNVDAAFVIGSRKTSVGLCFRDSNGQFMADMTQW</sequence>
<feature type="non-terminal residue" evidence="1">
    <location>
        <position position="1"/>
    </location>
</feature>
<name>A0A392SCY9_9FABA</name>
<dbReference type="Proteomes" id="UP000265520">
    <property type="component" value="Unassembled WGS sequence"/>
</dbReference>
<comment type="caution">
    <text evidence="1">The sequence shown here is derived from an EMBL/GenBank/DDBJ whole genome shotgun (WGS) entry which is preliminary data.</text>
</comment>
<accession>A0A392SCY9</accession>
<dbReference type="AlphaFoldDB" id="A0A392SCY9"/>
<evidence type="ECO:0000313" key="1">
    <source>
        <dbReference type="EMBL" id="MCI46738.1"/>
    </source>
</evidence>
<organism evidence="1 2">
    <name type="scientific">Trifolium medium</name>
    <dbReference type="NCBI Taxonomy" id="97028"/>
    <lineage>
        <taxon>Eukaryota</taxon>
        <taxon>Viridiplantae</taxon>
        <taxon>Streptophyta</taxon>
        <taxon>Embryophyta</taxon>
        <taxon>Tracheophyta</taxon>
        <taxon>Spermatophyta</taxon>
        <taxon>Magnoliopsida</taxon>
        <taxon>eudicotyledons</taxon>
        <taxon>Gunneridae</taxon>
        <taxon>Pentapetalae</taxon>
        <taxon>rosids</taxon>
        <taxon>fabids</taxon>
        <taxon>Fabales</taxon>
        <taxon>Fabaceae</taxon>
        <taxon>Papilionoideae</taxon>
        <taxon>50 kb inversion clade</taxon>
        <taxon>NPAAA clade</taxon>
        <taxon>Hologalegina</taxon>
        <taxon>IRL clade</taxon>
        <taxon>Trifolieae</taxon>
        <taxon>Trifolium</taxon>
    </lineage>
</organism>
<dbReference type="PANTHER" id="PTHR47074:SF11">
    <property type="entry name" value="REVERSE TRANSCRIPTASE-LIKE PROTEIN"/>
    <property type="match status" value="1"/>
</dbReference>
<dbReference type="EMBL" id="LXQA010361985">
    <property type="protein sequence ID" value="MCI46738.1"/>
    <property type="molecule type" value="Genomic_DNA"/>
</dbReference>
<dbReference type="PANTHER" id="PTHR47074">
    <property type="entry name" value="BNAC02G40300D PROTEIN"/>
    <property type="match status" value="1"/>
</dbReference>
<evidence type="ECO:0000313" key="2">
    <source>
        <dbReference type="Proteomes" id="UP000265520"/>
    </source>
</evidence>
<dbReference type="InterPro" id="IPR052929">
    <property type="entry name" value="RNase_H-like_EbsB-rel"/>
</dbReference>